<dbReference type="RefSeq" id="WP_141446869.1">
    <property type="nucleotide sequence ID" value="NZ_CP041217.1"/>
</dbReference>
<organism evidence="2 3">
    <name type="scientific">Saccharibacillus brassicae</name>
    <dbReference type="NCBI Taxonomy" id="2583377"/>
    <lineage>
        <taxon>Bacteria</taxon>
        <taxon>Bacillati</taxon>
        <taxon>Bacillota</taxon>
        <taxon>Bacilli</taxon>
        <taxon>Bacillales</taxon>
        <taxon>Paenibacillaceae</taxon>
        <taxon>Saccharibacillus</taxon>
    </lineage>
</organism>
<protein>
    <recommendedName>
        <fullName evidence="4">DUF975 family protein</fullName>
    </recommendedName>
</protein>
<feature type="transmembrane region" description="Helical" evidence="1">
    <location>
        <begin position="157"/>
        <end position="179"/>
    </location>
</feature>
<dbReference type="KEGG" id="saca:FFV09_05710"/>
<keyword evidence="1" id="KW-0472">Membrane</keyword>
<evidence type="ECO:0000313" key="2">
    <source>
        <dbReference type="EMBL" id="QDH20394.1"/>
    </source>
</evidence>
<keyword evidence="3" id="KW-1185">Reference proteome</keyword>
<dbReference type="AlphaFoldDB" id="A0A4Y6UTI9"/>
<evidence type="ECO:0000313" key="3">
    <source>
        <dbReference type="Proteomes" id="UP000316968"/>
    </source>
</evidence>
<proteinExistence type="predicted"/>
<feature type="transmembrane region" description="Helical" evidence="1">
    <location>
        <begin position="211"/>
        <end position="234"/>
    </location>
</feature>
<dbReference type="Proteomes" id="UP000316968">
    <property type="component" value="Chromosome"/>
</dbReference>
<evidence type="ECO:0000256" key="1">
    <source>
        <dbReference type="SAM" id="Phobius"/>
    </source>
</evidence>
<sequence>MDDRSTYRHGDYGHERNQAVLTGYWDFLKYHLLFFLLPAAAAIGLLLLTQRDNVIKLFSLFALTLQFMAGAGDEAAQTDWIDGLFALLQLLAFSALAGLAVRLLSAGLFFLPGLALRGRMNAGTILKTGLRHFFATFFVTLLLGFALGLVNSVLSAIPVINVVAVLLALYAQSMFSIYYDYWFSYNEASGQPIYSGPKERFGVLYGKEGTFWLYALLLSASYLVLLSAFAKPYIQLKIAQRMGMTIK</sequence>
<accession>A0A4Y6UTI9</accession>
<evidence type="ECO:0008006" key="4">
    <source>
        <dbReference type="Google" id="ProtNLM"/>
    </source>
</evidence>
<reference evidence="2 3" key="1">
    <citation type="submission" date="2019-06" db="EMBL/GenBank/DDBJ databases">
        <title>Saccharibacillus brassicae sp. nov., an endophytic bacterium isolated from Chinese cabbage seeds (Brassica pekinensis).</title>
        <authorList>
            <person name="Jiang L."/>
            <person name="Lee J."/>
            <person name="Kim S.W."/>
        </authorList>
    </citation>
    <scope>NUCLEOTIDE SEQUENCE [LARGE SCALE GENOMIC DNA]</scope>
    <source>
        <strain evidence="3">KCTC 43072 / ATSA2</strain>
    </source>
</reference>
<feature type="transmembrane region" description="Helical" evidence="1">
    <location>
        <begin position="130"/>
        <end position="150"/>
    </location>
</feature>
<feature type="transmembrane region" description="Helical" evidence="1">
    <location>
        <begin position="84"/>
        <end position="110"/>
    </location>
</feature>
<dbReference type="EMBL" id="CP041217">
    <property type="protein sequence ID" value="QDH20394.1"/>
    <property type="molecule type" value="Genomic_DNA"/>
</dbReference>
<feature type="transmembrane region" description="Helical" evidence="1">
    <location>
        <begin position="30"/>
        <end position="48"/>
    </location>
</feature>
<name>A0A4Y6UTI9_SACBS</name>
<keyword evidence="1" id="KW-0812">Transmembrane</keyword>
<keyword evidence="1" id="KW-1133">Transmembrane helix</keyword>
<gene>
    <name evidence="2" type="ORF">FFV09_05710</name>
</gene>
<dbReference type="OrthoDB" id="2678180at2"/>